<evidence type="ECO:0008006" key="3">
    <source>
        <dbReference type="Google" id="ProtNLM"/>
    </source>
</evidence>
<reference evidence="1 2" key="1">
    <citation type="journal article" date="2023" name="Access Microbiol">
        <title>The genome of a steinernematid-associated Pseudomonas piscis bacterium encodes the biosynthesis of insect toxins.</title>
        <authorList>
            <person name="Awori R.M."/>
            <person name="Hendre P."/>
            <person name="Amugune N.O."/>
        </authorList>
    </citation>
    <scope>NUCLEOTIDE SEQUENCE [LARGE SCALE GENOMIC DNA]</scope>
    <source>
        <strain evidence="1 2">97</strain>
    </source>
</reference>
<evidence type="ECO:0000313" key="1">
    <source>
        <dbReference type="EMBL" id="WNH01076.1"/>
    </source>
</evidence>
<proteinExistence type="predicted"/>
<dbReference type="Proteomes" id="UP001300348">
    <property type="component" value="Chromosome"/>
</dbReference>
<keyword evidence="2" id="KW-1185">Reference proteome</keyword>
<sequence length="102" mass="12012">MSLDHGLLNIPLHKRGNIDNQIDKWKAEQARQKKDKQECIKYDFNTNKEAAKKLWALVDKDLIKAHAKKRGMKYSELRDILDGFVKWKPQKAIKVLPLFIKK</sequence>
<evidence type="ECO:0000313" key="2">
    <source>
        <dbReference type="Proteomes" id="UP001300348"/>
    </source>
</evidence>
<dbReference type="GeneID" id="88856822"/>
<dbReference type="EMBL" id="CP133647">
    <property type="protein sequence ID" value="WNH01076.1"/>
    <property type="molecule type" value="Genomic_DNA"/>
</dbReference>
<accession>A0ABY9XER9</accession>
<dbReference type="RefSeq" id="WP_189758007.1">
    <property type="nucleotide sequence ID" value="NZ_CAWPOC010000001.1"/>
</dbReference>
<organism evidence="1 2">
    <name type="scientific">Xenorhabdus griffiniae</name>
    <dbReference type="NCBI Taxonomy" id="351672"/>
    <lineage>
        <taxon>Bacteria</taxon>
        <taxon>Pseudomonadati</taxon>
        <taxon>Pseudomonadota</taxon>
        <taxon>Gammaproteobacteria</taxon>
        <taxon>Enterobacterales</taxon>
        <taxon>Morganellaceae</taxon>
        <taxon>Xenorhabdus</taxon>
    </lineage>
</organism>
<name>A0ABY9XER9_9GAMM</name>
<gene>
    <name evidence="1" type="ORF">QL112_014655</name>
</gene>
<protein>
    <recommendedName>
        <fullName evidence="3">Integrase</fullName>
    </recommendedName>
</protein>